<sequence length="75" mass="8356">MTAPYAAVLRRHVPNNNGLAVERDVVAADVVRHRRDVPFGDDAVVERGMVAAWLEWLRRPTHSDNAAVVRVVGRT</sequence>
<dbReference type="EMBL" id="JBIAPI010000002">
    <property type="protein sequence ID" value="MFF3223536.1"/>
    <property type="molecule type" value="Genomic_DNA"/>
</dbReference>
<evidence type="ECO:0000313" key="2">
    <source>
        <dbReference type="Proteomes" id="UP001601948"/>
    </source>
</evidence>
<name>A0ABW6QQP7_9NOCA</name>
<accession>A0ABW6QQP7</accession>
<proteinExistence type="predicted"/>
<protein>
    <submittedName>
        <fullName evidence="1">Uncharacterized protein</fullName>
    </submittedName>
</protein>
<evidence type="ECO:0000313" key="1">
    <source>
        <dbReference type="EMBL" id="MFF3223536.1"/>
    </source>
</evidence>
<keyword evidence="2" id="KW-1185">Reference proteome</keyword>
<organism evidence="1 2">
    <name type="scientific">Nocardia suismassiliense</name>
    <dbReference type="NCBI Taxonomy" id="2077092"/>
    <lineage>
        <taxon>Bacteria</taxon>
        <taxon>Bacillati</taxon>
        <taxon>Actinomycetota</taxon>
        <taxon>Actinomycetes</taxon>
        <taxon>Mycobacteriales</taxon>
        <taxon>Nocardiaceae</taxon>
        <taxon>Nocardia</taxon>
    </lineage>
</organism>
<dbReference type="RefSeq" id="WP_387716672.1">
    <property type="nucleotide sequence ID" value="NZ_JBIAPI010000002.1"/>
</dbReference>
<dbReference type="Proteomes" id="UP001601948">
    <property type="component" value="Unassembled WGS sequence"/>
</dbReference>
<reference evidence="1 2" key="1">
    <citation type="submission" date="2024-10" db="EMBL/GenBank/DDBJ databases">
        <title>The Natural Products Discovery Center: Release of the First 8490 Sequenced Strains for Exploring Actinobacteria Biosynthetic Diversity.</title>
        <authorList>
            <person name="Kalkreuter E."/>
            <person name="Kautsar S.A."/>
            <person name="Yang D."/>
            <person name="Bader C.D."/>
            <person name="Teijaro C.N."/>
            <person name="Fluegel L."/>
            <person name="Davis C.M."/>
            <person name="Simpson J.R."/>
            <person name="Lauterbach L."/>
            <person name="Steele A.D."/>
            <person name="Gui C."/>
            <person name="Meng S."/>
            <person name="Li G."/>
            <person name="Viehrig K."/>
            <person name="Ye F."/>
            <person name="Su P."/>
            <person name="Kiefer A.F."/>
            <person name="Nichols A."/>
            <person name="Cepeda A.J."/>
            <person name="Yan W."/>
            <person name="Fan B."/>
            <person name="Jiang Y."/>
            <person name="Adhikari A."/>
            <person name="Zheng C.-J."/>
            <person name="Schuster L."/>
            <person name="Cowan T.M."/>
            <person name="Smanski M.J."/>
            <person name="Chevrette M.G."/>
            <person name="De Carvalho L.P.S."/>
            <person name="Shen B."/>
        </authorList>
    </citation>
    <scope>NUCLEOTIDE SEQUENCE [LARGE SCALE GENOMIC DNA]</scope>
    <source>
        <strain evidence="1 2">NPDC003040</strain>
    </source>
</reference>
<gene>
    <name evidence="1" type="ORF">ACFYV7_12150</name>
</gene>
<comment type="caution">
    <text evidence="1">The sequence shown here is derived from an EMBL/GenBank/DDBJ whole genome shotgun (WGS) entry which is preliminary data.</text>
</comment>